<comment type="caution">
    <text evidence="6">The sequence shown here is derived from an EMBL/GenBank/DDBJ whole genome shotgun (WGS) entry which is preliminary data.</text>
</comment>
<dbReference type="GO" id="GO:0005524">
    <property type="term" value="F:ATP binding"/>
    <property type="evidence" value="ECO:0007669"/>
    <property type="project" value="UniProtKB-KW"/>
</dbReference>
<dbReference type="AlphaFoldDB" id="A0A7I8VJQ3"/>
<evidence type="ECO:0000256" key="1">
    <source>
        <dbReference type="ARBA" id="ARBA00022737"/>
    </source>
</evidence>
<organism evidence="6 7">
    <name type="scientific">Dimorphilus gyrociliatus</name>
    <dbReference type="NCBI Taxonomy" id="2664684"/>
    <lineage>
        <taxon>Eukaryota</taxon>
        <taxon>Metazoa</taxon>
        <taxon>Spiralia</taxon>
        <taxon>Lophotrochozoa</taxon>
        <taxon>Annelida</taxon>
        <taxon>Polychaeta</taxon>
        <taxon>Polychaeta incertae sedis</taxon>
        <taxon>Dinophilidae</taxon>
        <taxon>Dimorphilus</taxon>
    </lineage>
</organism>
<dbReference type="FunFam" id="3.40.50.300:FF:000011">
    <property type="entry name" value="Putative ABC transporter ATP-binding component"/>
    <property type="match status" value="1"/>
</dbReference>
<evidence type="ECO:0000256" key="3">
    <source>
        <dbReference type="ARBA" id="ARBA00022840"/>
    </source>
</evidence>
<evidence type="ECO:0000256" key="2">
    <source>
        <dbReference type="ARBA" id="ARBA00022741"/>
    </source>
</evidence>
<dbReference type="PANTHER" id="PTHR19211:SF14">
    <property type="entry name" value="ATP-BINDING CASSETTE SUB-FAMILY F MEMBER 1"/>
    <property type="match status" value="1"/>
</dbReference>
<dbReference type="InterPro" id="IPR017871">
    <property type="entry name" value="ABC_transporter-like_CS"/>
</dbReference>
<evidence type="ECO:0000313" key="6">
    <source>
        <dbReference type="EMBL" id="CAD5115951.1"/>
    </source>
</evidence>
<dbReference type="InterPro" id="IPR027417">
    <property type="entry name" value="P-loop_NTPase"/>
</dbReference>
<dbReference type="GO" id="GO:0016887">
    <property type="term" value="F:ATP hydrolysis activity"/>
    <property type="evidence" value="ECO:0007669"/>
    <property type="project" value="InterPro"/>
</dbReference>
<dbReference type="PROSITE" id="PS00211">
    <property type="entry name" value="ABC_TRANSPORTER_1"/>
    <property type="match status" value="2"/>
</dbReference>
<feature type="region of interest" description="Disordered" evidence="4">
    <location>
        <begin position="1"/>
        <end position="101"/>
    </location>
</feature>
<proteinExistence type="predicted"/>
<reference evidence="6 7" key="1">
    <citation type="submission" date="2020-08" db="EMBL/GenBank/DDBJ databases">
        <authorList>
            <person name="Hejnol A."/>
        </authorList>
    </citation>
    <scope>NUCLEOTIDE SEQUENCE [LARGE SCALE GENOMIC DNA]</scope>
</reference>
<feature type="compositionally biased region" description="Basic residues" evidence="4">
    <location>
        <begin position="10"/>
        <end position="20"/>
    </location>
</feature>
<feature type="region of interest" description="Disordered" evidence="4">
    <location>
        <begin position="112"/>
        <end position="131"/>
    </location>
</feature>
<feature type="domain" description="ABC transporter" evidence="5">
    <location>
        <begin position="154"/>
        <end position="400"/>
    </location>
</feature>
<dbReference type="SMART" id="SM00382">
    <property type="entry name" value="AAA"/>
    <property type="match status" value="2"/>
</dbReference>
<keyword evidence="3" id="KW-0067">ATP-binding</keyword>
<dbReference type="Pfam" id="PF00005">
    <property type="entry name" value="ABC_tran"/>
    <property type="match status" value="2"/>
</dbReference>
<dbReference type="InterPro" id="IPR003439">
    <property type="entry name" value="ABC_transporter-like_ATP-bd"/>
</dbReference>
<sequence length="706" mass="80377">MANPGEVSKKGKKKTKANKKKWMEELSDEEEIVIPKTVEKVSNKRERGGKKDPKIENLKIDSDNDGNDKKENGNEEEVEEQYFGEIEETKPEPEVKTENLSRKEMRRLKRKNELLKNYPKESSDGQNGLDSQFSISQATQGKRANAALENQVDIKVDKFSIAAKGKDLFVNASLHITANRRYGLVGPNGHGKTTLLRHIALRKLSVPPNIDVLYCEQEVIADDTRAIDAVLKADSKWLSLKNQREDLLTIINSGTASDEKMALYNKLEEEWNIMKGDTAQSRASRILAGLGFTREMQQRPTKNFSGGWRMRVSLARALFLEPTLLLLDEPTNHLDLNAVIWLDNYLQTWKKTLLVVSHDQSFLDNVCTDIIHLDQCKLFYYRGNYEAFKRMLVQKRKEQMKDWEKQEKKLKELKAGGKTKKLAETKVKEALTRKQQKNKTMHQKQQQDEDDKPQELLQKPREYLVKFNFPDPPPLNPPILGLHDVSFGYPKQKKLFENINFGIDLDSRIAIVGPNGVGKSTFLKLLVGDLEPLTGEQRKNHRLRIGKYDQHSADQLRLDLSPVLYLKELFDLDYQDARKMLGKLGLASHAHTIPINDLSGGQKSRVALADLVCRKPDVLILDEPTNNLDIESIDALALAISSYKGGVIIVSHDERLIRETDCQLWVVEHQKIEQIDGDFDDYRKELLEQLGEQLAATPSAAAQSAI</sequence>
<evidence type="ECO:0000256" key="4">
    <source>
        <dbReference type="SAM" id="MobiDB-lite"/>
    </source>
</evidence>
<dbReference type="PANTHER" id="PTHR19211">
    <property type="entry name" value="ATP-BINDING TRANSPORT PROTEIN-RELATED"/>
    <property type="match status" value="1"/>
</dbReference>
<feature type="compositionally biased region" description="Acidic residues" evidence="4">
    <location>
        <begin position="74"/>
        <end position="86"/>
    </location>
</feature>
<dbReference type="Gene3D" id="3.40.50.300">
    <property type="entry name" value="P-loop containing nucleotide triphosphate hydrolases"/>
    <property type="match status" value="2"/>
</dbReference>
<protein>
    <submittedName>
        <fullName evidence="6">DgyrCDS4881</fullName>
    </submittedName>
</protein>
<dbReference type="FunFam" id="3.40.50.300:FF:000471">
    <property type="entry name" value="ATP-binding cassette, sub-family F (GCN20), member 1"/>
    <property type="match status" value="1"/>
</dbReference>
<keyword evidence="7" id="KW-1185">Reference proteome</keyword>
<evidence type="ECO:0000259" key="5">
    <source>
        <dbReference type="PROSITE" id="PS50893"/>
    </source>
</evidence>
<feature type="domain" description="ABC transporter" evidence="5">
    <location>
        <begin position="480"/>
        <end position="694"/>
    </location>
</feature>
<feature type="compositionally biased region" description="Basic and acidic residues" evidence="4">
    <location>
        <begin position="87"/>
        <end position="101"/>
    </location>
</feature>
<dbReference type="Proteomes" id="UP000549394">
    <property type="component" value="Unassembled WGS sequence"/>
</dbReference>
<accession>A0A7I8VJQ3</accession>
<evidence type="ECO:0000313" key="7">
    <source>
        <dbReference type="Proteomes" id="UP000549394"/>
    </source>
</evidence>
<dbReference type="InterPro" id="IPR050611">
    <property type="entry name" value="ABCF"/>
</dbReference>
<dbReference type="OrthoDB" id="2110130at2759"/>
<feature type="compositionally biased region" description="Basic and acidic residues" evidence="4">
    <location>
        <begin position="37"/>
        <end position="73"/>
    </location>
</feature>
<keyword evidence="1" id="KW-0677">Repeat</keyword>
<keyword evidence="2" id="KW-0547">Nucleotide-binding</keyword>
<dbReference type="CDD" id="cd03221">
    <property type="entry name" value="ABCF_EF-3"/>
    <property type="match status" value="2"/>
</dbReference>
<feature type="compositionally biased region" description="Basic and acidic residues" evidence="4">
    <location>
        <begin position="112"/>
        <end position="123"/>
    </location>
</feature>
<dbReference type="EMBL" id="CAJFCJ010000006">
    <property type="protein sequence ID" value="CAD5115951.1"/>
    <property type="molecule type" value="Genomic_DNA"/>
</dbReference>
<dbReference type="InterPro" id="IPR003593">
    <property type="entry name" value="AAA+_ATPase"/>
</dbReference>
<dbReference type="SUPFAM" id="SSF52540">
    <property type="entry name" value="P-loop containing nucleoside triphosphate hydrolases"/>
    <property type="match status" value="2"/>
</dbReference>
<name>A0A7I8VJQ3_9ANNE</name>
<dbReference type="PROSITE" id="PS50893">
    <property type="entry name" value="ABC_TRANSPORTER_2"/>
    <property type="match status" value="2"/>
</dbReference>
<feature type="region of interest" description="Disordered" evidence="4">
    <location>
        <begin position="424"/>
        <end position="454"/>
    </location>
</feature>
<gene>
    <name evidence="6" type="ORF">DGYR_LOCUS4634</name>
</gene>